<feature type="region of interest" description="Disordered" evidence="1">
    <location>
        <begin position="1"/>
        <end position="21"/>
    </location>
</feature>
<keyword evidence="4" id="KW-1185">Reference proteome</keyword>
<evidence type="ECO:0000256" key="1">
    <source>
        <dbReference type="SAM" id="MobiDB-lite"/>
    </source>
</evidence>
<dbReference type="RefSeq" id="WP_338435788.1">
    <property type="nucleotide sequence ID" value="NZ_JAUYVH010000002.1"/>
</dbReference>
<keyword evidence="2" id="KW-1133">Transmembrane helix</keyword>
<sequence>MKTKTRSKQAAKIGEAAPRKSAAEEKLQSTIQRLRSNPSFILGALIIIYCVVRLVFWI</sequence>
<keyword evidence="2" id="KW-0472">Membrane</keyword>
<protein>
    <submittedName>
        <fullName evidence="3">Uncharacterized protein</fullName>
    </submittedName>
</protein>
<keyword evidence="2" id="KW-0812">Transmembrane</keyword>
<accession>A0ABU1BLJ3</accession>
<dbReference type="Proteomes" id="UP001225596">
    <property type="component" value="Unassembled WGS sequence"/>
</dbReference>
<dbReference type="EMBL" id="JAUYVH010000002">
    <property type="protein sequence ID" value="MDQ9169863.1"/>
    <property type="molecule type" value="Genomic_DNA"/>
</dbReference>
<evidence type="ECO:0000256" key="2">
    <source>
        <dbReference type="SAM" id="Phobius"/>
    </source>
</evidence>
<evidence type="ECO:0000313" key="4">
    <source>
        <dbReference type="Proteomes" id="UP001225596"/>
    </source>
</evidence>
<proteinExistence type="predicted"/>
<organism evidence="3 4">
    <name type="scientific">Keguizhuia sedimenti</name>
    <dbReference type="NCBI Taxonomy" id="3064264"/>
    <lineage>
        <taxon>Bacteria</taxon>
        <taxon>Pseudomonadati</taxon>
        <taxon>Pseudomonadota</taxon>
        <taxon>Betaproteobacteria</taxon>
        <taxon>Burkholderiales</taxon>
        <taxon>Oxalobacteraceae</taxon>
        <taxon>Keguizhuia</taxon>
    </lineage>
</organism>
<gene>
    <name evidence="3" type="ORF">Q8A64_05500</name>
</gene>
<name>A0ABU1BLJ3_9BURK</name>
<reference evidence="3 4" key="1">
    <citation type="submission" date="2023-08" db="EMBL/GenBank/DDBJ databases">
        <title>Oxalobacteraceae gen .nov., isolated from river sludge outside the plant.</title>
        <authorList>
            <person name="Zhao S.Y."/>
        </authorList>
    </citation>
    <scope>NUCLEOTIDE SEQUENCE [LARGE SCALE GENOMIC DNA]</scope>
    <source>
        <strain evidence="3 4">R-40</strain>
    </source>
</reference>
<comment type="caution">
    <text evidence="3">The sequence shown here is derived from an EMBL/GenBank/DDBJ whole genome shotgun (WGS) entry which is preliminary data.</text>
</comment>
<feature type="transmembrane region" description="Helical" evidence="2">
    <location>
        <begin position="39"/>
        <end position="57"/>
    </location>
</feature>
<evidence type="ECO:0000313" key="3">
    <source>
        <dbReference type="EMBL" id="MDQ9169863.1"/>
    </source>
</evidence>